<proteinExistence type="predicted"/>
<evidence type="ECO:0000313" key="1">
    <source>
        <dbReference type="EMBL" id="KAJ1898873.1"/>
    </source>
</evidence>
<reference evidence="1" key="1">
    <citation type="submission" date="2022-07" db="EMBL/GenBank/DDBJ databases">
        <title>Phylogenomic reconstructions and comparative analyses of Kickxellomycotina fungi.</title>
        <authorList>
            <person name="Reynolds N.K."/>
            <person name="Stajich J.E."/>
            <person name="Barry K."/>
            <person name="Grigoriev I.V."/>
            <person name="Crous P."/>
            <person name="Smith M.E."/>
        </authorList>
    </citation>
    <scope>NUCLEOTIDE SEQUENCE</scope>
    <source>
        <strain evidence="1">Benny 63K</strain>
    </source>
</reference>
<sequence>MASSSNSNAGRHARTALMDIYKAERSWDGWNSDGISITNDLVNLLLQAHNSQELAVWHPTLPQLFPDVAEKFLAATLITARHKIDQLQHKITMMNRQIDRIDAASESLIKLLPPKGSSVEFVEPLLFGSVTWYADLAQRVEGAYRGAVDMRVGHITELEKCIEGFESVQGGARLDSDEQLVKLSYWLHSPGLKNAILLDTTSTLMLSDFDELVRTELGIEQI</sequence>
<protein>
    <submittedName>
        <fullName evidence="1">Uncharacterized protein</fullName>
    </submittedName>
</protein>
<comment type="caution">
    <text evidence="1">The sequence shown here is derived from an EMBL/GenBank/DDBJ whole genome shotgun (WGS) entry which is preliminary data.</text>
</comment>
<dbReference type="Proteomes" id="UP001150581">
    <property type="component" value="Unassembled WGS sequence"/>
</dbReference>
<evidence type="ECO:0000313" key="2">
    <source>
        <dbReference type="Proteomes" id="UP001150581"/>
    </source>
</evidence>
<dbReference type="EMBL" id="JANBPG010000202">
    <property type="protein sequence ID" value="KAJ1898873.1"/>
    <property type="molecule type" value="Genomic_DNA"/>
</dbReference>
<keyword evidence="2" id="KW-1185">Reference proteome</keyword>
<accession>A0ACC1IQC0</accession>
<organism evidence="1 2">
    <name type="scientific">Kickxella alabastrina</name>
    <dbReference type="NCBI Taxonomy" id="61397"/>
    <lineage>
        <taxon>Eukaryota</taxon>
        <taxon>Fungi</taxon>
        <taxon>Fungi incertae sedis</taxon>
        <taxon>Zoopagomycota</taxon>
        <taxon>Kickxellomycotina</taxon>
        <taxon>Kickxellomycetes</taxon>
        <taxon>Kickxellales</taxon>
        <taxon>Kickxellaceae</taxon>
        <taxon>Kickxella</taxon>
    </lineage>
</organism>
<gene>
    <name evidence="1" type="ORF">LPJ66_002482</name>
</gene>
<name>A0ACC1IQC0_9FUNG</name>